<evidence type="ECO:0000259" key="1">
    <source>
        <dbReference type="PROSITE" id="PS50887"/>
    </source>
</evidence>
<dbReference type="NCBIfam" id="TIGR00254">
    <property type="entry name" value="GGDEF"/>
    <property type="match status" value="1"/>
</dbReference>
<dbReference type="HOGENOM" id="CLU_865196_0_0_11"/>
<dbReference type="InterPro" id="IPR000160">
    <property type="entry name" value="GGDEF_dom"/>
</dbReference>
<dbReference type="SMART" id="SM00267">
    <property type="entry name" value="GGDEF"/>
    <property type="match status" value="1"/>
</dbReference>
<dbReference type="Gene3D" id="3.30.70.270">
    <property type="match status" value="1"/>
</dbReference>
<dbReference type="EMBL" id="CP002665">
    <property type="protein sequence ID" value="AEI13278.1"/>
    <property type="molecule type" value="Genomic_DNA"/>
</dbReference>
<protein>
    <submittedName>
        <fullName evidence="2">Diguanylate cyclase</fullName>
    </submittedName>
</protein>
<dbReference type="InterPro" id="IPR043128">
    <property type="entry name" value="Rev_trsase/Diguanyl_cyclase"/>
</dbReference>
<dbReference type="PROSITE" id="PS50887">
    <property type="entry name" value="GGDEF"/>
    <property type="match status" value="1"/>
</dbReference>
<dbReference type="InterPro" id="IPR029787">
    <property type="entry name" value="Nucleotide_cyclase"/>
</dbReference>
<keyword evidence="3" id="KW-1185">Reference proteome</keyword>
<dbReference type="STRING" id="593907.Celgi_2780"/>
<organism evidence="2 3">
    <name type="scientific">Cellulomonas gilvus (strain ATCC 13127 / NRRL B-14078)</name>
    <name type="common">Cellvibrio gilvus</name>
    <dbReference type="NCBI Taxonomy" id="593907"/>
    <lineage>
        <taxon>Bacteria</taxon>
        <taxon>Bacillati</taxon>
        <taxon>Actinomycetota</taxon>
        <taxon>Actinomycetes</taxon>
        <taxon>Micrococcales</taxon>
        <taxon>Cellulomonadaceae</taxon>
        <taxon>Cellulomonas</taxon>
    </lineage>
</organism>
<proteinExistence type="predicted"/>
<dbReference type="PANTHER" id="PTHR44757:SF2">
    <property type="entry name" value="BIOFILM ARCHITECTURE MAINTENANCE PROTEIN MBAA"/>
    <property type="match status" value="1"/>
</dbReference>
<dbReference type="AlphaFoldDB" id="F8A534"/>
<evidence type="ECO:0000313" key="2">
    <source>
        <dbReference type="EMBL" id="AEI13278.1"/>
    </source>
</evidence>
<dbReference type="InterPro" id="IPR052155">
    <property type="entry name" value="Biofilm_reg_signaling"/>
</dbReference>
<dbReference type="KEGG" id="cga:Celgi_2780"/>
<dbReference type="InterPro" id="IPR046342">
    <property type="entry name" value="CBS_dom_sf"/>
</dbReference>
<dbReference type="SUPFAM" id="SSF54631">
    <property type="entry name" value="CBS-domain pair"/>
    <property type="match status" value="1"/>
</dbReference>
<dbReference type="SUPFAM" id="SSF55073">
    <property type="entry name" value="Nucleotide cyclase"/>
    <property type="match status" value="1"/>
</dbReference>
<dbReference type="eggNOG" id="COG2199">
    <property type="taxonomic scope" value="Bacteria"/>
</dbReference>
<evidence type="ECO:0000313" key="3">
    <source>
        <dbReference type="Proteomes" id="UP000000485"/>
    </source>
</evidence>
<gene>
    <name evidence="2" type="ordered locus">Celgi_2780</name>
</gene>
<sequence length="321" mass="34199">MSELTHLTHRLANAVGDYRTAASVTVDQLAHPVDVIEGDLPVSRLELLFRSPHVQCVAVREDDERTGLITRRRFDAAMSGRLGFGRAILSRRESRELTDFAPLVVRPDAPVSEVAVRAMERRDERRYDDVLVLGEVWQAVSAADLVRSLSTQLAVRSLHDPLTGLPHRSMFWHLLGRRCAAVVGTPQRVVVAVADLRGFAQTNAVLGQAGGDAVLAAVGHALRGALPELWDVARLDGDEFAVAVTVPGAADERQADVIAGEVVRAVHLALAEPPAGLDARVWPVVDVAGACSGAGAADPDRLVGLAQARLRSSKVAAAASS</sequence>
<dbReference type="PANTHER" id="PTHR44757">
    <property type="entry name" value="DIGUANYLATE CYCLASE DGCP"/>
    <property type="match status" value="1"/>
</dbReference>
<feature type="domain" description="GGDEF" evidence="1">
    <location>
        <begin position="187"/>
        <end position="321"/>
    </location>
</feature>
<accession>F8A534</accession>
<reference evidence="3" key="1">
    <citation type="submission" date="2011-04" db="EMBL/GenBank/DDBJ databases">
        <title>Complete sequence of Cellvibrio gilvus ATCC 13127.</title>
        <authorList>
            <person name="Lucas S."/>
            <person name="Han J."/>
            <person name="Lapidus A."/>
            <person name="Cheng J.-F."/>
            <person name="Goodwin L."/>
            <person name="Pitluck S."/>
            <person name="Peters L."/>
            <person name="Munk A."/>
            <person name="Detter J.C."/>
            <person name="Han C."/>
            <person name="Tapia R."/>
            <person name="Land M."/>
            <person name="Hauser L."/>
            <person name="Kyrpides N."/>
            <person name="Ivanova N."/>
            <person name="Ovchinnikova G."/>
            <person name="Pagani I."/>
            <person name="Mead D."/>
            <person name="Brumm P."/>
            <person name="Woyke T."/>
        </authorList>
    </citation>
    <scope>NUCLEOTIDE SEQUENCE [LARGE SCALE GENOMIC DNA]</scope>
    <source>
        <strain evidence="3">ATCC 13127 / NRRL B-14078</strain>
    </source>
</reference>
<name>F8A534_CELGA</name>
<dbReference type="RefSeq" id="WP_013884795.1">
    <property type="nucleotide sequence ID" value="NC_015671.1"/>
</dbReference>
<dbReference type="Pfam" id="PF00990">
    <property type="entry name" value="GGDEF"/>
    <property type="match status" value="1"/>
</dbReference>
<dbReference type="OrthoDB" id="5165646at2"/>
<dbReference type="Proteomes" id="UP000000485">
    <property type="component" value="Chromosome"/>
</dbReference>